<evidence type="ECO:0000313" key="9">
    <source>
        <dbReference type="Proteomes" id="UP000763447"/>
    </source>
</evidence>
<keyword evidence="2" id="KW-0964">Secreted</keyword>
<reference evidence="8 9" key="1">
    <citation type="submission" date="2020-04" db="EMBL/GenBank/DDBJ databases">
        <title>A novel species of genus Lactobacillus that was isolated from fermented food Zha-chili.</title>
        <authorList>
            <person name="Zhang Z."/>
        </authorList>
    </citation>
    <scope>NUCLEOTIDE SEQUENCE [LARGE SCALE GENOMIC DNA]</scope>
    <source>
        <strain evidence="9">HBUAS51383</strain>
    </source>
</reference>
<keyword evidence="6" id="KW-0812">Transmembrane</keyword>
<feature type="region of interest" description="Disordered" evidence="5">
    <location>
        <begin position="1"/>
        <end position="31"/>
    </location>
</feature>
<comment type="caution">
    <text evidence="8">The sequence shown here is derived from an EMBL/GenBank/DDBJ whole genome shotgun (WGS) entry which is preliminary data.</text>
</comment>
<name>A0ABX1KWC9_9LACO</name>
<dbReference type="PROSITE" id="PS50847">
    <property type="entry name" value="GRAM_POS_ANCHORING"/>
    <property type="match status" value="1"/>
</dbReference>
<accession>A0ABX1KWC9</accession>
<dbReference type="Proteomes" id="UP000763447">
    <property type="component" value="Unassembled WGS sequence"/>
</dbReference>
<evidence type="ECO:0000259" key="7">
    <source>
        <dbReference type="PROSITE" id="PS50847"/>
    </source>
</evidence>
<keyword evidence="9" id="KW-1185">Reference proteome</keyword>
<keyword evidence="6" id="KW-1133">Transmembrane helix</keyword>
<keyword evidence="1" id="KW-0134">Cell wall</keyword>
<evidence type="ECO:0000256" key="2">
    <source>
        <dbReference type="ARBA" id="ARBA00022525"/>
    </source>
</evidence>
<evidence type="ECO:0000256" key="5">
    <source>
        <dbReference type="SAM" id="MobiDB-lite"/>
    </source>
</evidence>
<dbReference type="InterPro" id="IPR019931">
    <property type="entry name" value="LPXTG_anchor"/>
</dbReference>
<evidence type="ECO:0000256" key="1">
    <source>
        <dbReference type="ARBA" id="ARBA00022512"/>
    </source>
</evidence>
<evidence type="ECO:0000313" key="8">
    <source>
        <dbReference type="EMBL" id="NLR18237.1"/>
    </source>
</evidence>
<dbReference type="RefSeq" id="WP_168924852.1">
    <property type="nucleotide sequence ID" value="NZ_JAAXLJ010000006.1"/>
</dbReference>
<organism evidence="8 9">
    <name type="scientific">Secundilactobacillus angelensis</name>
    <dbReference type="NCBI Taxonomy" id="2722706"/>
    <lineage>
        <taxon>Bacteria</taxon>
        <taxon>Bacillati</taxon>
        <taxon>Bacillota</taxon>
        <taxon>Bacilli</taxon>
        <taxon>Lactobacillales</taxon>
        <taxon>Lactobacillaceae</taxon>
        <taxon>Secundilactobacillus</taxon>
    </lineage>
</organism>
<evidence type="ECO:0000256" key="6">
    <source>
        <dbReference type="SAM" id="Phobius"/>
    </source>
</evidence>
<keyword evidence="4" id="KW-0572">Peptidoglycan-anchor</keyword>
<sequence>MLGQVTTAKTNGQASNISKQANGQNELPQTNEKVTPVGATIGLGLLVILAAFGFKRKKRDDE</sequence>
<dbReference type="EMBL" id="JAAXLJ010000006">
    <property type="protein sequence ID" value="NLR18237.1"/>
    <property type="molecule type" value="Genomic_DNA"/>
</dbReference>
<dbReference type="NCBIfam" id="TIGR01167">
    <property type="entry name" value="LPXTG_anchor"/>
    <property type="match status" value="1"/>
</dbReference>
<keyword evidence="6" id="KW-0472">Membrane</keyword>
<proteinExistence type="predicted"/>
<feature type="transmembrane region" description="Helical" evidence="6">
    <location>
        <begin position="34"/>
        <end position="54"/>
    </location>
</feature>
<protein>
    <submittedName>
        <fullName evidence="8">LPXTG cell wall anchor domain-containing protein</fullName>
    </submittedName>
</protein>
<keyword evidence="3" id="KW-0732">Signal</keyword>
<feature type="domain" description="Gram-positive cocci surface proteins LPxTG" evidence="7">
    <location>
        <begin position="27"/>
        <end position="62"/>
    </location>
</feature>
<dbReference type="Pfam" id="PF00746">
    <property type="entry name" value="Gram_pos_anchor"/>
    <property type="match status" value="1"/>
</dbReference>
<gene>
    <name evidence="8" type="ORF">HC026_04765</name>
</gene>
<evidence type="ECO:0000256" key="4">
    <source>
        <dbReference type="ARBA" id="ARBA00023088"/>
    </source>
</evidence>
<evidence type="ECO:0000256" key="3">
    <source>
        <dbReference type="ARBA" id="ARBA00022729"/>
    </source>
</evidence>